<feature type="region of interest" description="Disordered" evidence="1">
    <location>
        <begin position="376"/>
        <end position="421"/>
    </location>
</feature>
<keyword evidence="4" id="KW-1185">Reference proteome</keyword>
<dbReference type="RefSeq" id="XP_033518219.1">
    <property type="nucleotide sequence ID" value="XM_033671933.1"/>
</dbReference>
<dbReference type="InterPro" id="IPR057684">
    <property type="entry name" value="DUF7924"/>
</dbReference>
<gene>
    <name evidence="3" type="ORF">P153DRAFT_401718</name>
</gene>
<proteinExistence type="predicted"/>
<dbReference type="PANTHER" id="PTHR42470:SF1">
    <property type="entry name" value="VAST DOMAIN-CONTAINING PROTEIN"/>
    <property type="match status" value="1"/>
</dbReference>
<dbReference type="PANTHER" id="PTHR42470">
    <property type="entry name" value="VAST DOMAIN-CONTAINING PROTEIN"/>
    <property type="match status" value="1"/>
</dbReference>
<sequence>MAKRVRSTSPYDSLQPVKRHARSTSLSALVTVAVAVAAELHTCTLPLTLENLTQHTLSCESQSTHPQAPTMSSRTGSPTRTTWDNRMTLRSYNIHVDVARPLPTQLQQHVDTVLLQTRPGPRSPNAKRIVQQRLAASLDNETTGIRKLEPLLLFAGEDDPGAANGVPMISSKLNFNLDRDFLPTAPPGKKLPRLSQPQPDTIIGYLSNNQALSTEPPLATAFDVNAEEALVNFTLNPVLLFPFLTSQWKPATGDSSIIAHSQSARDGATIVRYLDQFYTTARGQPPTECECSHISFTCDIQMLNIWLHWRELDASGTATYYMKSIYDCTLRNEKQLLAARELLWNHIDYALTHRLQSLKQAIGPFSRRFVRSAKMASSTRSDSTPVMLPPTPSSTYSVSSEPVKKRSKRARSNDEDEYLGS</sequence>
<dbReference type="OrthoDB" id="5426775at2759"/>
<dbReference type="Proteomes" id="UP000799771">
    <property type="component" value="Unassembled WGS sequence"/>
</dbReference>
<evidence type="ECO:0000313" key="3">
    <source>
        <dbReference type="EMBL" id="KAF2123825.1"/>
    </source>
</evidence>
<dbReference type="GeneID" id="54412365"/>
<feature type="region of interest" description="Disordered" evidence="1">
    <location>
        <begin position="60"/>
        <end position="82"/>
    </location>
</feature>
<name>A0A6A5ZXS7_9PLEO</name>
<accession>A0A6A5ZXS7</accession>
<evidence type="ECO:0000259" key="2">
    <source>
        <dbReference type="Pfam" id="PF25545"/>
    </source>
</evidence>
<protein>
    <recommendedName>
        <fullName evidence="2">DUF7924 domain-containing protein</fullName>
    </recommendedName>
</protein>
<evidence type="ECO:0000256" key="1">
    <source>
        <dbReference type="SAM" id="MobiDB-lite"/>
    </source>
</evidence>
<dbReference type="Pfam" id="PF25545">
    <property type="entry name" value="DUF7924"/>
    <property type="match status" value="1"/>
</dbReference>
<organism evidence="3 4">
    <name type="scientific">Dothidotthia symphoricarpi CBS 119687</name>
    <dbReference type="NCBI Taxonomy" id="1392245"/>
    <lineage>
        <taxon>Eukaryota</taxon>
        <taxon>Fungi</taxon>
        <taxon>Dikarya</taxon>
        <taxon>Ascomycota</taxon>
        <taxon>Pezizomycotina</taxon>
        <taxon>Dothideomycetes</taxon>
        <taxon>Pleosporomycetidae</taxon>
        <taxon>Pleosporales</taxon>
        <taxon>Dothidotthiaceae</taxon>
        <taxon>Dothidotthia</taxon>
    </lineage>
</organism>
<dbReference type="AlphaFoldDB" id="A0A6A5ZXS7"/>
<feature type="domain" description="DUF7924" evidence="2">
    <location>
        <begin position="140"/>
        <end position="362"/>
    </location>
</feature>
<dbReference type="EMBL" id="ML977522">
    <property type="protein sequence ID" value="KAF2123825.1"/>
    <property type="molecule type" value="Genomic_DNA"/>
</dbReference>
<reference evidence="3" key="1">
    <citation type="journal article" date="2020" name="Stud. Mycol.">
        <title>101 Dothideomycetes genomes: a test case for predicting lifestyles and emergence of pathogens.</title>
        <authorList>
            <person name="Haridas S."/>
            <person name="Albert R."/>
            <person name="Binder M."/>
            <person name="Bloem J."/>
            <person name="Labutti K."/>
            <person name="Salamov A."/>
            <person name="Andreopoulos B."/>
            <person name="Baker S."/>
            <person name="Barry K."/>
            <person name="Bills G."/>
            <person name="Bluhm B."/>
            <person name="Cannon C."/>
            <person name="Castanera R."/>
            <person name="Culley D."/>
            <person name="Daum C."/>
            <person name="Ezra D."/>
            <person name="Gonzalez J."/>
            <person name="Henrissat B."/>
            <person name="Kuo A."/>
            <person name="Liang C."/>
            <person name="Lipzen A."/>
            <person name="Lutzoni F."/>
            <person name="Magnuson J."/>
            <person name="Mondo S."/>
            <person name="Nolan M."/>
            <person name="Ohm R."/>
            <person name="Pangilinan J."/>
            <person name="Park H.-J."/>
            <person name="Ramirez L."/>
            <person name="Alfaro M."/>
            <person name="Sun H."/>
            <person name="Tritt A."/>
            <person name="Yoshinaga Y."/>
            <person name="Zwiers L.-H."/>
            <person name="Turgeon B."/>
            <person name="Goodwin S."/>
            <person name="Spatafora J."/>
            <person name="Crous P."/>
            <person name="Grigoriev I."/>
        </authorList>
    </citation>
    <scope>NUCLEOTIDE SEQUENCE</scope>
    <source>
        <strain evidence="3">CBS 119687</strain>
    </source>
</reference>
<evidence type="ECO:0000313" key="4">
    <source>
        <dbReference type="Proteomes" id="UP000799771"/>
    </source>
</evidence>
<feature type="region of interest" description="Disordered" evidence="1">
    <location>
        <begin position="1"/>
        <end position="22"/>
    </location>
</feature>